<name>A0A7W6NA81_9HYPH</name>
<gene>
    <name evidence="2" type="ORF">GGR34_003917</name>
</gene>
<evidence type="ECO:0008006" key="4">
    <source>
        <dbReference type="Google" id="ProtNLM"/>
    </source>
</evidence>
<dbReference type="Gene3D" id="3.30.1150.10">
    <property type="match status" value="1"/>
</dbReference>
<comment type="caution">
    <text evidence="2">The sequence shown here is derived from an EMBL/GenBank/DDBJ whole genome shotgun (WGS) entry which is preliminary data.</text>
</comment>
<proteinExistence type="predicted"/>
<protein>
    <recommendedName>
        <fullName evidence="4">TonB C-terminal domain-containing protein</fullName>
    </recommendedName>
</protein>
<keyword evidence="1" id="KW-0732">Signal</keyword>
<reference evidence="2 3" key="1">
    <citation type="submission" date="2020-08" db="EMBL/GenBank/DDBJ databases">
        <title>Genomic Encyclopedia of Type Strains, Phase IV (KMG-IV): sequencing the most valuable type-strain genomes for metagenomic binning, comparative biology and taxonomic classification.</title>
        <authorList>
            <person name="Goeker M."/>
        </authorList>
    </citation>
    <scope>NUCLEOTIDE SEQUENCE [LARGE SCALE GENOMIC DNA]</scope>
    <source>
        <strain evidence="2 3">DSM 15743</strain>
    </source>
</reference>
<dbReference type="EMBL" id="JACIDC010000026">
    <property type="protein sequence ID" value="MBB4042228.1"/>
    <property type="molecule type" value="Genomic_DNA"/>
</dbReference>
<dbReference type="SUPFAM" id="SSF74653">
    <property type="entry name" value="TolA/TonB C-terminal domain"/>
    <property type="match status" value="1"/>
</dbReference>
<organism evidence="2 3">
    <name type="scientific">Microvirga flocculans</name>
    <dbReference type="NCBI Taxonomy" id="217168"/>
    <lineage>
        <taxon>Bacteria</taxon>
        <taxon>Pseudomonadati</taxon>
        <taxon>Pseudomonadota</taxon>
        <taxon>Alphaproteobacteria</taxon>
        <taxon>Hyphomicrobiales</taxon>
        <taxon>Methylobacteriaceae</taxon>
        <taxon>Microvirga</taxon>
    </lineage>
</organism>
<dbReference type="RefSeq" id="WP_051435421.1">
    <property type="nucleotide sequence ID" value="NZ_JACIDC010000026.1"/>
</dbReference>
<feature type="signal peptide" evidence="1">
    <location>
        <begin position="1"/>
        <end position="28"/>
    </location>
</feature>
<evidence type="ECO:0000313" key="3">
    <source>
        <dbReference type="Proteomes" id="UP000519439"/>
    </source>
</evidence>
<evidence type="ECO:0000256" key="1">
    <source>
        <dbReference type="SAM" id="SignalP"/>
    </source>
</evidence>
<evidence type="ECO:0000313" key="2">
    <source>
        <dbReference type="EMBL" id="MBB4042228.1"/>
    </source>
</evidence>
<dbReference type="AlphaFoldDB" id="A0A7W6NA81"/>
<accession>A0A7W6NA81</accession>
<sequence>MIRPAGYGGARRWAAALLLMAIVAPPLAAQELADPVQPRADARRIDRIADIFQAIKACWRPPAGSGFSGQEVTVRLSFKSTGEVLGQPRITYYKEGSEPELREPFTRAVREAFERCTPLPFTESLGRAVAGRVLSFRFVDTRPM</sequence>
<keyword evidence="3" id="KW-1185">Reference proteome</keyword>
<dbReference type="Proteomes" id="UP000519439">
    <property type="component" value="Unassembled WGS sequence"/>
</dbReference>
<feature type="chain" id="PRO_5031490139" description="TonB C-terminal domain-containing protein" evidence="1">
    <location>
        <begin position="29"/>
        <end position="144"/>
    </location>
</feature>